<feature type="transmembrane region" description="Helical" evidence="5">
    <location>
        <begin position="384"/>
        <end position="406"/>
    </location>
</feature>
<dbReference type="OrthoDB" id="3231000at2759"/>
<evidence type="ECO:0000256" key="2">
    <source>
        <dbReference type="ARBA" id="ARBA00022692"/>
    </source>
</evidence>
<dbReference type="Gene3D" id="1.20.58.340">
    <property type="entry name" value="Magnesium transport protein CorA, transmembrane region"/>
    <property type="match status" value="1"/>
</dbReference>
<evidence type="ECO:0000256" key="3">
    <source>
        <dbReference type="ARBA" id="ARBA00022989"/>
    </source>
</evidence>
<sequence length="472" mass="53426">MSQLLILRGYPSPSWLCSIGASYDVDPEFFRRHLAFLTTSSDDSNQDGASKMPSSSANMFHFRLPTIGSYTGPVHTRGAQTLGGLRDMMQASMNLCRHKLRIGAGWKTGDSIVRQYNVHDIDQFSIEQAVTVYFSRLRHSSEHWIVIIFMDAGADPGICEWPEARSTPRHLPFPHQKRSLALKPDLWKDEKEEASSACTSQWRTPSPLTQSASRLHIRYGRFLRPEMMCQDPFYTLNELFSILSVAEAQVLDVIERGFSRDSWQASQDDDLEDSTHSRHATQAQDNLVHARRMLEARISNLSSVLGFIERHQRSSDLHSSWPYCADARQQRECDAAAKALRLDFEHLQRCALTLSSRCESAMTLAMNRASIAEARRSLQQGQTISNFTALAFVFIPITATASIFGMNFQELGTGKLNIWLFFAGSAPLSFLCFMFLYGGWDKCWYAARKVYTENTVKATPLPKTHTKHPTHP</sequence>
<dbReference type="Pfam" id="PF01544">
    <property type="entry name" value="CorA"/>
    <property type="match status" value="1"/>
</dbReference>
<gene>
    <name evidence="6" type="ORF">GJ744_011181</name>
</gene>
<organism evidence="6 7">
    <name type="scientific">Endocarpon pusillum</name>
    <dbReference type="NCBI Taxonomy" id="364733"/>
    <lineage>
        <taxon>Eukaryota</taxon>
        <taxon>Fungi</taxon>
        <taxon>Dikarya</taxon>
        <taxon>Ascomycota</taxon>
        <taxon>Pezizomycotina</taxon>
        <taxon>Eurotiomycetes</taxon>
        <taxon>Chaetothyriomycetidae</taxon>
        <taxon>Verrucariales</taxon>
        <taxon>Verrucariaceae</taxon>
        <taxon>Endocarpon</taxon>
    </lineage>
</organism>
<protein>
    <submittedName>
        <fullName evidence="6">Uncharacterized protein</fullName>
    </submittedName>
</protein>
<dbReference type="GO" id="GO:0046873">
    <property type="term" value="F:metal ion transmembrane transporter activity"/>
    <property type="evidence" value="ECO:0007669"/>
    <property type="project" value="InterPro"/>
</dbReference>
<evidence type="ECO:0000313" key="6">
    <source>
        <dbReference type="EMBL" id="KAF7506835.1"/>
    </source>
</evidence>
<dbReference type="Proteomes" id="UP000606974">
    <property type="component" value="Unassembled WGS sequence"/>
</dbReference>
<evidence type="ECO:0000313" key="7">
    <source>
        <dbReference type="Proteomes" id="UP000606974"/>
    </source>
</evidence>
<keyword evidence="7" id="KW-1185">Reference proteome</keyword>
<keyword evidence="3 5" id="KW-1133">Transmembrane helix</keyword>
<comment type="caution">
    <text evidence="6">The sequence shown here is derived from an EMBL/GenBank/DDBJ whole genome shotgun (WGS) entry which is preliminary data.</text>
</comment>
<dbReference type="GO" id="GO:0016020">
    <property type="term" value="C:membrane"/>
    <property type="evidence" value="ECO:0007669"/>
    <property type="project" value="UniProtKB-SubCell"/>
</dbReference>
<reference evidence="6" key="1">
    <citation type="submission" date="2020-02" db="EMBL/GenBank/DDBJ databases">
        <authorList>
            <person name="Palmer J.M."/>
        </authorList>
    </citation>
    <scope>NUCLEOTIDE SEQUENCE</scope>
    <source>
        <strain evidence="6">EPUS1.4</strain>
        <tissue evidence="6">Thallus</tissue>
    </source>
</reference>
<evidence type="ECO:0000256" key="4">
    <source>
        <dbReference type="ARBA" id="ARBA00023136"/>
    </source>
</evidence>
<dbReference type="EMBL" id="JAACFV010000079">
    <property type="protein sequence ID" value="KAF7506835.1"/>
    <property type="molecule type" value="Genomic_DNA"/>
</dbReference>
<name>A0A8H7ACZ5_9EURO</name>
<dbReference type="InterPro" id="IPR002523">
    <property type="entry name" value="MgTranspt_CorA/ZnTranspt_ZntB"/>
</dbReference>
<keyword evidence="4 5" id="KW-0472">Membrane</keyword>
<proteinExistence type="predicted"/>
<accession>A0A8H7ACZ5</accession>
<evidence type="ECO:0000256" key="1">
    <source>
        <dbReference type="ARBA" id="ARBA00004141"/>
    </source>
</evidence>
<feature type="transmembrane region" description="Helical" evidence="5">
    <location>
        <begin position="418"/>
        <end position="440"/>
    </location>
</feature>
<evidence type="ECO:0000256" key="5">
    <source>
        <dbReference type="SAM" id="Phobius"/>
    </source>
</evidence>
<comment type="subcellular location">
    <subcellularLocation>
        <location evidence="1">Membrane</location>
        <topology evidence="1">Multi-pass membrane protein</topology>
    </subcellularLocation>
</comment>
<dbReference type="AlphaFoldDB" id="A0A8H7ACZ5"/>
<keyword evidence="2 5" id="KW-0812">Transmembrane</keyword>
<dbReference type="InterPro" id="IPR045863">
    <property type="entry name" value="CorA_TM1_TM2"/>
</dbReference>
<dbReference type="SUPFAM" id="SSF144083">
    <property type="entry name" value="Magnesium transport protein CorA, transmembrane region"/>
    <property type="match status" value="1"/>
</dbReference>